<gene>
    <name evidence="2" type="ORF">mvi_25250</name>
</gene>
<dbReference type="Proteomes" id="UP000663508">
    <property type="component" value="Chromosome"/>
</dbReference>
<name>A0A8H8WTI3_9HYPH</name>
<dbReference type="EMBL" id="AP024145">
    <property type="protein sequence ID" value="BCM84064.1"/>
    <property type="molecule type" value="Genomic_DNA"/>
</dbReference>
<proteinExistence type="predicted"/>
<evidence type="ECO:0000313" key="2">
    <source>
        <dbReference type="EMBL" id="BCM84064.1"/>
    </source>
</evidence>
<dbReference type="AlphaFoldDB" id="A0A8H8WTI3"/>
<organism evidence="2 3">
    <name type="scientific">Methylobacterium indicum</name>
    <dbReference type="NCBI Taxonomy" id="1775910"/>
    <lineage>
        <taxon>Bacteria</taxon>
        <taxon>Pseudomonadati</taxon>
        <taxon>Pseudomonadota</taxon>
        <taxon>Alphaproteobacteria</taxon>
        <taxon>Hyphomicrobiales</taxon>
        <taxon>Methylobacteriaceae</taxon>
        <taxon>Methylobacterium</taxon>
    </lineage>
</organism>
<sequence>MARVAVLTVFNVARVSGLKGIGALRSGAKAAGGGKPVGRRAATDPPRHPDDFAAPRPPVRQPVTCH</sequence>
<feature type="compositionally biased region" description="Basic and acidic residues" evidence="1">
    <location>
        <begin position="41"/>
        <end position="53"/>
    </location>
</feature>
<reference evidence="2" key="1">
    <citation type="submission" date="2020-11" db="EMBL/GenBank/DDBJ databases">
        <title>Complete genome sequence of a novel pathogenic Methylobacterium strain isolated from rice in Vietnam.</title>
        <authorList>
            <person name="Lai K."/>
            <person name="Okazaki S."/>
            <person name="Higashi K."/>
            <person name="Mori H."/>
            <person name="Toyoda A."/>
            <person name="Kurokawa K."/>
        </authorList>
    </citation>
    <scope>NUCLEOTIDE SEQUENCE</scope>
    <source>
        <strain evidence="2">VL1</strain>
    </source>
</reference>
<accession>A0A8H8WTI3</accession>
<dbReference type="KEGG" id="mind:mvi_25250"/>
<evidence type="ECO:0000313" key="3">
    <source>
        <dbReference type="Proteomes" id="UP000663508"/>
    </source>
</evidence>
<protein>
    <submittedName>
        <fullName evidence="2">Uncharacterized protein</fullName>
    </submittedName>
</protein>
<feature type="region of interest" description="Disordered" evidence="1">
    <location>
        <begin position="24"/>
        <end position="66"/>
    </location>
</feature>
<evidence type="ECO:0000256" key="1">
    <source>
        <dbReference type="SAM" id="MobiDB-lite"/>
    </source>
</evidence>